<dbReference type="EMBL" id="QVQW01000045">
    <property type="protein sequence ID" value="RKU43268.1"/>
    <property type="molecule type" value="Genomic_DNA"/>
</dbReference>
<dbReference type="OrthoDB" id="541052at2759"/>
<dbReference type="Proteomes" id="UP000275385">
    <property type="component" value="Unassembled WGS sequence"/>
</dbReference>
<feature type="compositionally biased region" description="Basic and acidic residues" evidence="1">
    <location>
        <begin position="69"/>
        <end position="84"/>
    </location>
</feature>
<evidence type="ECO:0000256" key="1">
    <source>
        <dbReference type="SAM" id="MobiDB-lite"/>
    </source>
</evidence>
<keyword evidence="4" id="KW-1185">Reference proteome</keyword>
<evidence type="ECO:0000313" key="4">
    <source>
        <dbReference type="Proteomes" id="UP000275385"/>
    </source>
</evidence>
<proteinExistence type="predicted"/>
<dbReference type="Pfam" id="PF05686">
    <property type="entry name" value="Glyco_transf_90"/>
    <property type="match status" value="1"/>
</dbReference>
<dbReference type="PANTHER" id="PTHR12203:SF22">
    <property type="entry name" value="CAPSULE ASSOCIATED PROTEIN"/>
    <property type="match status" value="1"/>
</dbReference>
<dbReference type="AlphaFoldDB" id="A0A420Y5U8"/>
<gene>
    <name evidence="3" type="ORF">DL546_005440</name>
</gene>
<dbReference type="InterPro" id="IPR006598">
    <property type="entry name" value="CAP10"/>
</dbReference>
<reference evidence="3 4" key="1">
    <citation type="submission" date="2018-08" db="EMBL/GenBank/DDBJ databases">
        <title>Draft genome of the lignicolous fungus Coniochaeta pulveracea.</title>
        <authorList>
            <person name="Borstlap C.J."/>
            <person name="De Witt R.N."/>
            <person name="Botha A."/>
            <person name="Volschenk H."/>
        </authorList>
    </citation>
    <scope>NUCLEOTIDE SEQUENCE [LARGE SCALE GENOMIC DNA]</scope>
    <source>
        <strain evidence="3 4">CAB683</strain>
    </source>
</reference>
<accession>A0A420Y5U8</accession>
<evidence type="ECO:0000313" key="3">
    <source>
        <dbReference type="EMBL" id="RKU43268.1"/>
    </source>
</evidence>
<feature type="compositionally biased region" description="Basic and acidic residues" evidence="1">
    <location>
        <begin position="95"/>
        <end position="133"/>
    </location>
</feature>
<dbReference type="SMART" id="SM00672">
    <property type="entry name" value="CAP10"/>
    <property type="match status" value="1"/>
</dbReference>
<feature type="domain" description="Glycosyl transferase CAP10" evidence="2">
    <location>
        <begin position="400"/>
        <end position="700"/>
    </location>
</feature>
<protein>
    <recommendedName>
        <fullName evidence="2">Glycosyl transferase CAP10 domain-containing protein</fullName>
    </recommendedName>
</protein>
<feature type="region of interest" description="Disordered" evidence="1">
    <location>
        <begin position="49"/>
        <end position="149"/>
    </location>
</feature>
<comment type="caution">
    <text evidence="3">The sequence shown here is derived from an EMBL/GenBank/DDBJ whole genome shotgun (WGS) entry which is preliminary data.</text>
</comment>
<dbReference type="InterPro" id="IPR051091">
    <property type="entry name" value="O-Glucosyltr/Glycosyltrsf_90"/>
</dbReference>
<name>A0A420Y5U8_9PEZI</name>
<organism evidence="3 4">
    <name type="scientific">Coniochaeta pulveracea</name>
    <dbReference type="NCBI Taxonomy" id="177199"/>
    <lineage>
        <taxon>Eukaryota</taxon>
        <taxon>Fungi</taxon>
        <taxon>Dikarya</taxon>
        <taxon>Ascomycota</taxon>
        <taxon>Pezizomycotina</taxon>
        <taxon>Sordariomycetes</taxon>
        <taxon>Sordariomycetidae</taxon>
        <taxon>Coniochaetales</taxon>
        <taxon>Coniochaetaceae</taxon>
        <taxon>Coniochaeta</taxon>
    </lineage>
</organism>
<evidence type="ECO:0000259" key="2">
    <source>
        <dbReference type="SMART" id="SM00672"/>
    </source>
</evidence>
<sequence>MGFAESFNMRSPSFPPRRPSALLRYLVPAFLLLLVFYYLSGSTQDVSFPQPDTPFSPPAHQDGSAFSSEPKKEASKPSKDDMYPGKDTAYQGGKTAEEKPIEEDSGKSTTDGKKGESLDDLKKATTTTTRDHAQTPTPTPGAKPPVAAATHDHPIDTLIAKAEKDFDALLASESKTLADAAAAYRKRRGRHPPPGFDDWFKFAKDHNAVVVEDFWDQVYHDLEPFWALPAAQIRKDAWDFEMTINVRDHKATAGSEWFWTQIWLNLTQTIEHLLPDMDIALNAMDEPRLVVPWEDIDGYMTEAHKTRRLVDVSEVVSEFQKLPAPGQGPDKEGKPTEKNWEDTRPFWKVVSRGCPPTSLVRKGDMMTDFDHVPYISRHLAAPHSYKGYVSNYTLSTEMCHQPDMQGLNGIFVEPLTVRSTKTLFPMFGGSKLAVNNEILLPAPMYWNEEERFTGGEDHGNPWSEKKDGAIWRGVATGGRNRENTWRAFQRHRFVAMNNGTKLALAQNWTALPANFELPGNEYDVAAQREGKLGDWVGSWSDMGFVDLFCSPEPPEGEPRVSCNYTGSHFSIVAGMKMKEQFPYKYLPDIDGNSFSGRYLGFLRSTSLPVKATLWREWHDSRLVAWKHFVPMDNRYSDWFGIMQYFLGYKGEAETVPAHDEAAERIASAGKEWAEKVLRKEDMQVYVLRLLLEYARISDDNRERMGWVGDLVPEVLEKDS</sequence>
<dbReference type="PANTHER" id="PTHR12203">
    <property type="entry name" value="KDEL LYS-ASP-GLU-LEU CONTAINING - RELATED"/>
    <property type="match status" value="1"/>
</dbReference>